<sequence length="1016" mass="110884">MKTTILSMTLLLSAAISLQAQDITVRGSVISASDQEPLIGASVIPDGNGASGVATDIDGRFTITVPDGANLTVSYVGFQPQTVKATPDMTIALVEDSKLLSEVVVVGYQTVRKADLTGAVSVMNMKEPLSENSGNILNSMAGKLPGVNVVPDAAPGGTGSIRVRGMSTANSSNDPLYVIDGVPTDNINCINPSDIETMQVLKDAASASIYGSRAANGVVIITTKQGKGDRMTINVNYALSAQTIAKRYKMLNTEQWGQAYFTAAANSNTAIGDQMMGIYGNGATPVVQQYIGGNTNYPVADTDWQDEVYQTAWTNNLTVSIANNTEKGSVLFSANYINQNGNIKNTFYERYSARLNSRYDFNKYLTVGENLMIARWTNRGAAVGDDRGVPFSAMAQHPALPVKGLDGSWSNVKELIGSDLANTMQQVENNAENEYSSWRILGNAFLEVKPIEGLSIKTNLGIEHSQYYNIERSFVINPNDVNSVSGVYGQGDTWTWTNTANYSKTFADKHHLTALIGTEAIGYTFKDLSGSRQEYPIETSDFMQVGAGLGQQNSGGGKTQWSVFSLFGKVDYNFDDRYLASFTIRRDSNSRFAKKHRAGVFPAFSVAWRPTKESFFPQSTVLSDLKIRYSWGQNGNANIPPLYPSYTTYIYNIGNGAYDIDGTNNQTHPGITLSASGNPDLKWETTYQNNIGVDVQLFNGALNVSADYFIKKTKDMLTIPPALDVAGENAAIWLNTGDMKNHGWELSIGYNSPQYGDFSWSGTLNLSQYKNELVRLNNKQAFVGGDQRLIPGQPMGVYYGYVCDGIFQSQEEVANHATQAGAAPGRLIYRDLDGNGVIDDNDRCIIGNPNPDLSLGLNLALKYKAFTLDMFFAGDFGADIQNHMKRQLLSMSYGQLATNRSVDILNAWSPTNTGSDIPALSLTDDNNETRFSSYYVENGSYMKMKYLKLSYSLPKSLISKLHATNIDVYGQVENLFTITGYSGLDPEILPGEYGALRDTGSYPRPRTFTLGVNVQF</sequence>
<evidence type="ECO:0000256" key="6">
    <source>
        <dbReference type="ARBA" id="ARBA00023136"/>
    </source>
</evidence>
<evidence type="ECO:0000259" key="11">
    <source>
        <dbReference type="Pfam" id="PF07715"/>
    </source>
</evidence>
<dbReference type="InterPro" id="IPR012910">
    <property type="entry name" value="Plug_dom"/>
</dbReference>
<comment type="similarity">
    <text evidence="8 9">Belongs to the TonB-dependent receptor family.</text>
</comment>
<dbReference type="Proteomes" id="UP000711407">
    <property type="component" value="Unassembled WGS sequence"/>
</dbReference>
<protein>
    <submittedName>
        <fullName evidence="12">TonB-dependent receptor</fullName>
    </submittedName>
</protein>
<accession>A0A4V1LAF8</accession>
<dbReference type="InterPro" id="IPR036942">
    <property type="entry name" value="Beta-barrel_TonB_sf"/>
</dbReference>
<dbReference type="Gene3D" id="2.40.170.20">
    <property type="entry name" value="TonB-dependent receptor, beta-barrel domain"/>
    <property type="match status" value="1"/>
</dbReference>
<keyword evidence="5 9" id="KW-0798">TonB box</keyword>
<dbReference type="InterPro" id="IPR037066">
    <property type="entry name" value="Plug_dom_sf"/>
</dbReference>
<dbReference type="Pfam" id="PF13715">
    <property type="entry name" value="CarbopepD_reg_2"/>
    <property type="match status" value="1"/>
</dbReference>
<dbReference type="EMBL" id="DYXT01000043">
    <property type="protein sequence ID" value="HJE39735.1"/>
    <property type="molecule type" value="Genomic_DNA"/>
</dbReference>
<dbReference type="InterPro" id="IPR008969">
    <property type="entry name" value="CarboxyPept-like_regulatory"/>
</dbReference>
<comment type="subcellular location">
    <subcellularLocation>
        <location evidence="1 8">Cell outer membrane</location>
        <topology evidence="1 8">Multi-pass membrane protein</topology>
    </subcellularLocation>
</comment>
<feature type="domain" description="TonB-dependent receptor plug" evidence="11">
    <location>
        <begin position="113"/>
        <end position="218"/>
    </location>
</feature>
<feature type="domain" description="TonB-dependent receptor-like beta-barrel" evidence="10">
    <location>
        <begin position="461"/>
        <end position="786"/>
    </location>
</feature>
<evidence type="ECO:0000256" key="9">
    <source>
        <dbReference type="RuleBase" id="RU003357"/>
    </source>
</evidence>
<evidence type="ECO:0000256" key="1">
    <source>
        <dbReference type="ARBA" id="ARBA00004571"/>
    </source>
</evidence>
<dbReference type="NCBIfam" id="TIGR04057">
    <property type="entry name" value="SusC_RagA_signa"/>
    <property type="match status" value="1"/>
</dbReference>
<evidence type="ECO:0000313" key="13">
    <source>
        <dbReference type="Proteomes" id="UP000711407"/>
    </source>
</evidence>
<dbReference type="InterPro" id="IPR023996">
    <property type="entry name" value="TonB-dep_OMP_SusC/RagA"/>
</dbReference>
<evidence type="ECO:0000256" key="2">
    <source>
        <dbReference type="ARBA" id="ARBA00022448"/>
    </source>
</evidence>
<dbReference type="Gene3D" id="2.60.40.1120">
    <property type="entry name" value="Carboxypeptidase-like, regulatory domain"/>
    <property type="match status" value="1"/>
</dbReference>
<evidence type="ECO:0000256" key="4">
    <source>
        <dbReference type="ARBA" id="ARBA00022692"/>
    </source>
</evidence>
<evidence type="ECO:0000313" key="12">
    <source>
        <dbReference type="EMBL" id="HJE39735.1"/>
    </source>
</evidence>
<reference evidence="12" key="2">
    <citation type="submission" date="2021-09" db="EMBL/GenBank/DDBJ databases">
        <authorList>
            <person name="Gilroy R."/>
        </authorList>
    </citation>
    <scope>NUCLEOTIDE SEQUENCE</scope>
    <source>
        <strain evidence="12">4100</strain>
    </source>
</reference>
<proteinExistence type="inferred from homology"/>
<name>A0A4V1LAF8_9BACT</name>
<keyword evidence="6 8" id="KW-0472">Membrane</keyword>
<dbReference type="Gene3D" id="2.170.130.10">
    <property type="entry name" value="TonB-dependent receptor, plug domain"/>
    <property type="match status" value="1"/>
</dbReference>
<evidence type="ECO:0000256" key="5">
    <source>
        <dbReference type="ARBA" id="ARBA00023077"/>
    </source>
</evidence>
<dbReference type="InterPro" id="IPR000531">
    <property type="entry name" value="Beta-barrel_TonB"/>
</dbReference>
<keyword evidence="7 8" id="KW-0998">Cell outer membrane</keyword>
<keyword evidence="2 8" id="KW-0813">Transport</keyword>
<dbReference type="SUPFAM" id="SSF56935">
    <property type="entry name" value="Porins"/>
    <property type="match status" value="1"/>
</dbReference>
<dbReference type="InterPro" id="IPR039426">
    <property type="entry name" value="TonB-dep_rcpt-like"/>
</dbReference>
<dbReference type="Pfam" id="PF07715">
    <property type="entry name" value="Plug"/>
    <property type="match status" value="1"/>
</dbReference>
<dbReference type="GO" id="GO:0009279">
    <property type="term" value="C:cell outer membrane"/>
    <property type="evidence" value="ECO:0007669"/>
    <property type="project" value="UniProtKB-SubCell"/>
</dbReference>
<dbReference type="InterPro" id="IPR023997">
    <property type="entry name" value="TonB-dep_OMP_SusC/RagA_CS"/>
</dbReference>
<dbReference type="AlphaFoldDB" id="A0A4V1LAF8"/>
<dbReference type="NCBIfam" id="TIGR04056">
    <property type="entry name" value="OMP_RagA_SusC"/>
    <property type="match status" value="1"/>
</dbReference>
<evidence type="ECO:0000256" key="7">
    <source>
        <dbReference type="ARBA" id="ARBA00023237"/>
    </source>
</evidence>
<evidence type="ECO:0000256" key="8">
    <source>
        <dbReference type="PROSITE-ProRule" id="PRU01360"/>
    </source>
</evidence>
<dbReference type="SUPFAM" id="SSF49464">
    <property type="entry name" value="Carboxypeptidase regulatory domain-like"/>
    <property type="match status" value="1"/>
</dbReference>
<comment type="caution">
    <text evidence="12">The sequence shown here is derived from an EMBL/GenBank/DDBJ whole genome shotgun (WGS) entry which is preliminary data.</text>
</comment>
<evidence type="ECO:0000259" key="10">
    <source>
        <dbReference type="Pfam" id="PF00593"/>
    </source>
</evidence>
<keyword evidence="12" id="KW-0675">Receptor</keyword>
<organism evidence="12 13">
    <name type="scientific">Candidatus Amulumruptor caecigallinarius</name>
    <dbReference type="NCBI Taxonomy" id="2109911"/>
    <lineage>
        <taxon>Bacteria</taxon>
        <taxon>Pseudomonadati</taxon>
        <taxon>Bacteroidota</taxon>
        <taxon>Bacteroidia</taxon>
        <taxon>Bacteroidales</taxon>
        <taxon>Muribaculaceae</taxon>
        <taxon>Candidatus Amulumruptor</taxon>
    </lineage>
</organism>
<dbReference type="Pfam" id="PF00593">
    <property type="entry name" value="TonB_dep_Rec_b-barrel"/>
    <property type="match status" value="1"/>
</dbReference>
<keyword evidence="3 8" id="KW-1134">Transmembrane beta strand</keyword>
<reference evidence="12" key="1">
    <citation type="journal article" date="2021" name="PeerJ">
        <title>Extensive microbial diversity within the chicken gut microbiome revealed by metagenomics and culture.</title>
        <authorList>
            <person name="Gilroy R."/>
            <person name="Ravi A."/>
            <person name="Getino M."/>
            <person name="Pursley I."/>
            <person name="Horton D.L."/>
            <person name="Alikhan N.F."/>
            <person name="Baker D."/>
            <person name="Gharbi K."/>
            <person name="Hall N."/>
            <person name="Watson M."/>
            <person name="Adriaenssens E.M."/>
            <person name="Foster-Nyarko E."/>
            <person name="Jarju S."/>
            <person name="Secka A."/>
            <person name="Antonio M."/>
            <person name="Oren A."/>
            <person name="Chaudhuri R.R."/>
            <person name="La Ragione R."/>
            <person name="Hildebrand F."/>
            <person name="Pallen M.J."/>
        </authorList>
    </citation>
    <scope>NUCLEOTIDE SEQUENCE</scope>
    <source>
        <strain evidence="12">4100</strain>
    </source>
</reference>
<dbReference type="PROSITE" id="PS52016">
    <property type="entry name" value="TONB_DEPENDENT_REC_3"/>
    <property type="match status" value="1"/>
</dbReference>
<gene>
    <name evidence="12" type="ORF">K8V47_08280</name>
</gene>
<evidence type="ECO:0000256" key="3">
    <source>
        <dbReference type="ARBA" id="ARBA00022452"/>
    </source>
</evidence>
<keyword evidence="4 8" id="KW-0812">Transmembrane</keyword>